<dbReference type="EMBL" id="CP109106">
    <property type="protein sequence ID" value="WSB71661.1"/>
    <property type="molecule type" value="Genomic_DNA"/>
</dbReference>
<name>A0ABZ1FNH8_9ACTN</name>
<proteinExistence type="predicted"/>
<protein>
    <submittedName>
        <fullName evidence="1">Uncharacterized protein</fullName>
    </submittedName>
</protein>
<reference evidence="1 2" key="1">
    <citation type="submission" date="2022-10" db="EMBL/GenBank/DDBJ databases">
        <title>The complete genomes of actinobacterial strains from the NBC collection.</title>
        <authorList>
            <person name="Joergensen T.S."/>
            <person name="Alvarez Arevalo M."/>
            <person name="Sterndorff E.B."/>
            <person name="Faurdal D."/>
            <person name="Vuksanovic O."/>
            <person name="Mourched A.-S."/>
            <person name="Charusanti P."/>
            <person name="Shaw S."/>
            <person name="Blin K."/>
            <person name="Weber T."/>
        </authorList>
    </citation>
    <scope>NUCLEOTIDE SEQUENCE [LARGE SCALE GENOMIC DNA]</scope>
    <source>
        <strain evidence="1 2">NBC 01774</strain>
    </source>
</reference>
<sequence>MPTPSPAEGGQQPTATLPISFDRKFRPWRYSIGHSELKLRSIDSDEECDFIEVTFYGVVGMRLKTVYRPLGIALAEPAEAEEMLRFSEVRESQSSRVHCLALKSDSGDGLVVCLSYSIWSHPRESDEERPGAPHRESVLILRG</sequence>
<accession>A0ABZ1FNH8</accession>
<dbReference type="RefSeq" id="WP_326621314.1">
    <property type="nucleotide sequence ID" value="NZ_CP109106.1"/>
</dbReference>
<organism evidence="1 2">
    <name type="scientific">Streptomyces decoyicus</name>
    <dbReference type="NCBI Taxonomy" id="249567"/>
    <lineage>
        <taxon>Bacteria</taxon>
        <taxon>Bacillati</taxon>
        <taxon>Actinomycetota</taxon>
        <taxon>Actinomycetes</taxon>
        <taxon>Kitasatosporales</taxon>
        <taxon>Streptomycetaceae</taxon>
        <taxon>Streptomyces</taxon>
    </lineage>
</organism>
<dbReference type="Proteomes" id="UP001344251">
    <property type="component" value="Chromosome"/>
</dbReference>
<keyword evidence="2" id="KW-1185">Reference proteome</keyword>
<gene>
    <name evidence="1" type="ORF">OG863_29030</name>
</gene>
<evidence type="ECO:0000313" key="2">
    <source>
        <dbReference type="Proteomes" id="UP001344251"/>
    </source>
</evidence>
<evidence type="ECO:0000313" key="1">
    <source>
        <dbReference type="EMBL" id="WSB71661.1"/>
    </source>
</evidence>